<comment type="similarity">
    <text evidence="1">Belongs to the LysR transcriptional regulatory family.</text>
</comment>
<dbReference type="Pfam" id="PF03466">
    <property type="entry name" value="LysR_substrate"/>
    <property type="match status" value="1"/>
</dbReference>
<evidence type="ECO:0000313" key="6">
    <source>
        <dbReference type="EMBL" id="AEW98251.1"/>
    </source>
</evidence>
<gene>
    <name evidence="6" type="ordered locus">SCATT_p00580</name>
</gene>
<evidence type="ECO:0000259" key="5">
    <source>
        <dbReference type="PROSITE" id="PS50931"/>
    </source>
</evidence>
<organism evidence="6 7">
    <name type="scientific">Streptantibioticus cattleyicolor (strain ATCC 35852 / DSM 46488 / JCM 4925 / NBRC 14057 / NRRL 8057)</name>
    <name type="common">Streptomyces cattleya</name>
    <dbReference type="NCBI Taxonomy" id="1003195"/>
    <lineage>
        <taxon>Bacteria</taxon>
        <taxon>Bacillati</taxon>
        <taxon>Actinomycetota</taxon>
        <taxon>Actinomycetes</taxon>
        <taxon>Kitasatosporales</taxon>
        <taxon>Streptomycetaceae</taxon>
        <taxon>Streptantibioticus</taxon>
    </lineage>
</organism>
<sequence length="319" mass="34394">MELDLRHLRVLCAIADTGSVGRAAAALGASQPATSTQLRRIERHLGAPLFERLASGVAPTSFGVEVLTAARDILARADRLGRRPTAGTAHVPRELRMAATITPVLPGLLLRVRHQRPDLRFTVSSVYRSSDIVELLERSKADIAIAVDYPGMELRHSEAVAHRGIVTEPVFVALPAGHPLRHHTDITLADLAGEAWFLTPDDGTGWHEVFYGACAAAGFTPATVHEFLGGRQELQDLIAAGLGVSVVQATTRPLGDVVVKPLAGTPIWVRYLLAWRRAAVNGEVVEALFGAANTTYRDLITGSPHFQAWAARTYRAARP</sequence>
<accession>F8JLL8</accession>
<accession>G8XDQ7</accession>
<dbReference type="InterPro" id="IPR000847">
    <property type="entry name" value="LysR_HTH_N"/>
</dbReference>
<name>F8JLL8_STREN</name>
<evidence type="ECO:0000256" key="4">
    <source>
        <dbReference type="ARBA" id="ARBA00023163"/>
    </source>
</evidence>
<dbReference type="CDD" id="cd08414">
    <property type="entry name" value="PBP2_LTTR_aromatics_like"/>
    <property type="match status" value="1"/>
</dbReference>
<dbReference type="KEGG" id="sct:SCAT_p1662"/>
<evidence type="ECO:0000256" key="3">
    <source>
        <dbReference type="ARBA" id="ARBA00023125"/>
    </source>
</evidence>
<dbReference type="SUPFAM" id="SSF46785">
    <property type="entry name" value="Winged helix' DNA-binding domain"/>
    <property type="match status" value="1"/>
</dbReference>
<dbReference type="Proteomes" id="UP000007842">
    <property type="component" value="Plasmid pSCATT"/>
</dbReference>
<evidence type="ECO:0000256" key="2">
    <source>
        <dbReference type="ARBA" id="ARBA00023015"/>
    </source>
</evidence>
<geneLocation type="plasmid" evidence="6 7">
    <name>pSCATT</name>
</geneLocation>
<evidence type="ECO:0000256" key="1">
    <source>
        <dbReference type="ARBA" id="ARBA00009437"/>
    </source>
</evidence>
<keyword evidence="4" id="KW-0804">Transcription</keyword>
<dbReference type="PANTHER" id="PTHR30346:SF30">
    <property type="entry name" value="SMALL NEUTRAL PROTEASE REGULATORY PROTEIN"/>
    <property type="match status" value="1"/>
</dbReference>
<dbReference type="KEGG" id="scy:SCATT_p00580"/>
<protein>
    <submittedName>
        <fullName evidence="6">Transcriptional regulator, LysR family</fullName>
    </submittedName>
</protein>
<dbReference type="PATRIC" id="fig|1003195.11.peg.1613"/>
<dbReference type="GO" id="GO:0003700">
    <property type="term" value="F:DNA-binding transcription factor activity"/>
    <property type="evidence" value="ECO:0007669"/>
    <property type="project" value="InterPro"/>
</dbReference>
<dbReference type="GO" id="GO:0032993">
    <property type="term" value="C:protein-DNA complex"/>
    <property type="evidence" value="ECO:0007669"/>
    <property type="project" value="TreeGrafter"/>
</dbReference>
<feature type="domain" description="HTH lysR-type" evidence="5">
    <location>
        <begin position="3"/>
        <end position="60"/>
    </location>
</feature>
<dbReference type="InterPro" id="IPR036388">
    <property type="entry name" value="WH-like_DNA-bd_sf"/>
</dbReference>
<dbReference type="PANTHER" id="PTHR30346">
    <property type="entry name" value="TRANSCRIPTIONAL DUAL REGULATOR HCAR-RELATED"/>
    <property type="match status" value="1"/>
</dbReference>
<keyword evidence="3" id="KW-0238">DNA-binding</keyword>
<keyword evidence="2" id="KW-0805">Transcription regulation</keyword>
<dbReference type="HOGENOM" id="CLU_039613_6_4_11"/>
<dbReference type="PROSITE" id="PS50931">
    <property type="entry name" value="HTH_LYSR"/>
    <property type="match status" value="1"/>
</dbReference>
<dbReference type="SUPFAM" id="SSF53850">
    <property type="entry name" value="Periplasmic binding protein-like II"/>
    <property type="match status" value="1"/>
</dbReference>
<evidence type="ECO:0000313" key="7">
    <source>
        <dbReference type="Proteomes" id="UP000007842"/>
    </source>
</evidence>
<dbReference type="RefSeq" id="WP_014152109.1">
    <property type="nucleotide sequence ID" value="NC_016113.1"/>
</dbReference>
<dbReference type="OrthoDB" id="3171102at2"/>
<dbReference type="AlphaFoldDB" id="F8JLL8"/>
<dbReference type="InterPro" id="IPR036390">
    <property type="entry name" value="WH_DNA-bd_sf"/>
</dbReference>
<proteinExistence type="inferred from homology"/>
<dbReference type="PRINTS" id="PR00039">
    <property type="entry name" value="HTHLYSR"/>
</dbReference>
<keyword evidence="6" id="KW-0614">Plasmid</keyword>
<keyword evidence="7" id="KW-1185">Reference proteome</keyword>
<dbReference type="InterPro" id="IPR005119">
    <property type="entry name" value="LysR_subst-bd"/>
</dbReference>
<dbReference type="Pfam" id="PF00126">
    <property type="entry name" value="HTH_1"/>
    <property type="match status" value="1"/>
</dbReference>
<dbReference type="Gene3D" id="1.10.10.10">
    <property type="entry name" value="Winged helix-like DNA-binding domain superfamily/Winged helix DNA-binding domain"/>
    <property type="match status" value="1"/>
</dbReference>
<reference evidence="7" key="1">
    <citation type="submission" date="2011-12" db="EMBL/GenBank/DDBJ databases">
        <title>Complete genome sequence of Streptomyces cattleya strain DSM 46488.</title>
        <authorList>
            <person name="Ou H.-Y."/>
            <person name="Li P."/>
            <person name="Zhao C."/>
            <person name="O'Hagan D."/>
            <person name="Deng Z."/>
        </authorList>
    </citation>
    <scope>NUCLEOTIDE SEQUENCE [LARGE SCALE GENOMIC DNA]</scope>
    <source>
        <strain evidence="7">ATCC 35852 / DSM 46488 / JCM 4925 / NBRC 14057 / NRRL 8057</strain>
        <plasmid evidence="7">Plasmid pSCATT</plasmid>
    </source>
</reference>
<dbReference type="Gene3D" id="3.40.190.10">
    <property type="entry name" value="Periplasmic binding protein-like II"/>
    <property type="match status" value="2"/>
</dbReference>
<dbReference type="EMBL" id="CP003229">
    <property type="protein sequence ID" value="AEW98251.1"/>
    <property type="molecule type" value="Genomic_DNA"/>
</dbReference>
<dbReference type="GO" id="GO:0003677">
    <property type="term" value="F:DNA binding"/>
    <property type="evidence" value="ECO:0007669"/>
    <property type="project" value="UniProtKB-KW"/>
</dbReference>